<reference evidence="1 2" key="1">
    <citation type="submission" date="2022-12" db="EMBL/GenBank/DDBJ databases">
        <title>Chromosome-scale assembly of the Ensete ventricosum genome.</title>
        <authorList>
            <person name="Dussert Y."/>
            <person name="Stocks J."/>
            <person name="Wendawek A."/>
            <person name="Woldeyes F."/>
            <person name="Nichols R.A."/>
            <person name="Borrell J.S."/>
        </authorList>
    </citation>
    <scope>NUCLEOTIDE SEQUENCE [LARGE SCALE GENOMIC DNA]</scope>
    <source>
        <strain evidence="2">cv. Maze</strain>
        <tissue evidence="1">Seeds</tissue>
    </source>
</reference>
<dbReference type="AlphaFoldDB" id="A0AAV8REZ1"/>
<sequence length="191" mass="21365">MVSFACPQQLACVRTVAVHGHVWRFTMTMRSPIEAYVCQRNLVGFNVFFLAIACPFTQSLLLPSSSSKKALAVFVNERMEQSQQYFLSRLDWVGHFYCSVASGGRSDITMLSASEADQRSRRLTFLVVARGSGARTVELRPIFRPDLRRRVSDPPDIPDPSLVWLGGFDSLHQSLSDGFLSVGEIRASFLL</sequence>
<comment type="caution">
    <text evidence="1">The sequence shown here is derived from an EMBL/GenBank/DDBJ whole genome shotgun (WGS) entry which is preliminary data.</text>
</comment>
<gene>
    <name evidence="1" type="ORF">OPV22_011286</name>
</gene>
<dbReference type="Proteomes" id="UP001222027">
    <property type="component" value="Unassembled WGS sequence"/>
</dbReference>
<protein>
    <submittedName>
        <fullName evidence="1">Uncharacterized protein</fullName>
    </submittedName>
</protein>
<name>A0AAV8REZ1_ENSVE</name>
<dbReference type="EMBL" id="JAQQAF010000003">
    <property type="protein sequence ID" value="KAJ8500734.1"/>
    <property type="molecule type" value="Genomic_DNA"/>
</dbReference>
<organism evidence="1 2">
    <name type="scientific">Ensete ventricosum</name>
    <name type="common">Abyssinian banana</name>
    <name type="synonym">Musa ensete</name>
    <dbReference type="NCBI Taxonomy" id="4639"/>
    <lineage>
        <taxon>Eukaryota</taxon>
        <taxon>Viridiplantae</taxon>
        <taxon>Streptophyta</taxon>
        <taxon>Embryophyta</taxon>
        <taxon>Tracheophyta</taxon>
        <taxon>Spermatophyta</taxon>
        <taxon>Magnoliopsida</taxon>
        <taxon>Liliopsida</taxon>
        <taxon>Zingiberales</taxon>
        <taxon>Musaceae</taxon>
        <taxon>Ensete</taxon>
    </lineage>
</organism>
<evidence type="ECO:0000313" key="2">
    <source>
        <dbReference type="Proteomes" id="UP001222027"/>
    </source>
</evidence>
<evidence type="ECO:0000313" key="1">
    <source>
        <dbReference type="EMBL" id="KAJ8500734.1"/>
    </source>
</evidence>
<keyword evidence="2" id="KW-1185">Reference proteome</keyword>
<proteinExistence type="predicted"/>
<accession>A0AAV8REZ1</accession>